<evidence type="ECO:0000256" key="6">
    <source>
        <dbReference type="ARBA" id="ARBA00022833"/>
    </source>
</evidence>
<dbReference type="Pfam" id="PF18112">
    <property type="entry name" value="Zn-C2H2_12"/>
    <property type="match status" value="1"/>
</dbReference>
<keyword evidence="6" id="KW-0862">Zinc</keyword>
<evidence type="ECO:0000259" key="19">
    <source>
        <dbReference type="PROSITE" id="PS51905"/>
    </source>
</evidence>
<dbReference type="Proteomes" id="UP000520535">
    <property type="component" value="Unassembled WGS sequence"/>
</dbReference>
<evidence type="ECO:0000256" key="8">
    <source>
        <dbReference type="ARBA" id="ARBA00023054"/>
    </source>
</evidence>
<proteinExistence type="inferred from homology"/>
<dbReference type="GO" id="GO:0098792">
    <property type="term" value="P:xenophagy"/>
    <property type="evidence" value="ECO:0007669"/>
    <property type="project" value="TreeGrafter"/>
</dbReference>
<dbReference type="PROSITE" id="PS51905">
    <property type="entry name" value="ZF_UBZ1"/>
    <property type="match status" value="1"/>
</dbReference>
<evidence type="ECO:0000313" key="20">
    <source>
        <dbReference type="EMBL" id="NXS53500.1"/>
    </source>
</evidence>
<accession>A0A7L2V5G5</accession>
<evidence type="ECO:0000256" key="12">
    <source>
        <dbReference type="ARBA" id="ARBA00037854"/>
    </source>
</evidence>
<evidence type="ECO:0000313" key="21">
    <source>
        <dbReference type="Proteomes" id="UP000520535"/>
    </source>
</evidence>
<keyword evidence="4" id="KW-0479">Metal-binding</keyword>
<keyword evidence="21" id="KW-1185">Reference proteome</keyword>
<keyword evidence="10" id="KW-0206">Cytoskeleton</keyword>
<organism evidence="20 21">
    <name type="scientific">Brachypteracias leptosomus</name>
    <name type="common">short-legged ground-roller</name>
    <dbReference type="NCBI Taxonomy" id="135165"/>
    <lineage>
        <taxon>Eukaryota</taxon>
        <taxon>Metazoa</taxon>
        <taxon>Chordata</taxon>
        <taxon>Craniata</taxon>
        <taxon>Vertebrata</taxon>
        <taxon>Euteleostomi</taxon>
        <taxon>Archelosauria</taxon>
        <taxon>Archosauria</taxon>
        <taxon>Dinosauria</taxon>
        <taxon>Saurischia</taxon>
        <taxon>Theropoda</taxon>
        <taxon>Coelurosauria</taxon>
        <taxon>Aves</taxon>
        <taxon>Neognathae</taxon>
        <taxon>Neoaves</taxon>
        <taxon>Telluraves</taxon>
        <taxon>Coraciimorphae</taxon>
        <taxon>Coraciiformes</taxon>
        <taxon>Brachypteraciidae</taxon>
        <taxon>Brachypteracias</taxon>
    </lineage>
</organism>
<dbReference type="FunFam" id="2.60.40.2840:FF:000002">
    <property type="entry name" value="Tax1-binding protein 1 isoform 2"/>
    <property type="match status" value="1"/>
</dbReference>
<comment type="similarity">
    <text evidence="13">Belongs to the CALCOCO family.</text>
</comment>
<dbReference type="Gene3D" id="6.20.250.40">
    <property type="match status" value="1"/>
</dbReference>
<dbReference type="GO" id="GO:0005856">
    <property type="term" value="C:cytoskeleton"/>
    <property type="evidence" value="ECO:0007669"/>
    <property type="project" value="UniProtKB-SubCell"/>
</dbReference>
<dbReference type="PANTHER" id="PTHR31915:SF4">
    <property type="entry name" value="CALCIUM-BINDING AND COILED-COIL DOMAIN-CONTAINING PROTEIN 2"/>
    <property type="match status" value="1"/>
</dbReference>
<keyword evidence="3" id="KW-0963">Cytoplasm</keyword>
<dbReference type="InterPro" id="IPR041611">
    <property type="entry name" value="SKICH"/>
</dbReference>
<evidence type="ECO:0000256" key="16">
    <source>
        <dbReference type="PROSITE-ProRule" id="PRU01253"/>
    </source>
</evidence>
<gene>
    <name evidence="20" type="primary">Calcoco2</name>
    <name evidence="20" type="ORF">BRALEP_R09360</name>
</gene>
<dbReference type="GO" id="GO:0000421">
    <property type="term" value="C:autophagosome membrane"/>
    <property type="evidence" value="ECO:0007669"/>
    <property type="project" value="UniProtKB-SubCell"/>
</dbReference>
<protein>
    <recommendedName>
        <fullName evidence="14">Calcium-binding and coiled-coil domain-containing protein 2</fullName>
    </recommendedName>
    <alternativeName>
        <fullName evidence="15">Nuclear domain 10 protein NDP52</fullName>
    </alternativeName>
</protein>
<feature type="compositionally biased region" description="Polar residues" evidence="18">
    <location>
        <begin position="302"/>
        <end position="315"/>
    </location>
</feature>
<evidence type="ECO:0000256" key="13">
    <source>
        <dbReference type="ARBA" id="ARBA00037963"/>
    </source>
</evidence>
<name>A0A7L2V5G5_9AVES</name>
<feature type="coiled-coil region" evidence="17">
    <location>
        <begin position="139"/>
        <end position="288"/>
    </location>
</feature>
<sequence>MAETSTTSANTWKSCHFSHVIFDNVKTFYVPGEDVICTYTLTPNITPHSKDWVGIFQVGWKTTQDYYMFMWAPLPRDVGANTSVQQQMEFKAYYLPKDDEYYQFCYIDSTGKVRGASVAFQFRAETDDEILVVTTQGEVEELGQRNKTLCQENEELKTTCARLQKQNSDLQVELKRTQELQSNLEALRSTTETLNLELNALRKENKHQKELDDRKEAELGQLKKQVENVTSEKEDLETRLRRALEHMDQLQPEVSNYKEKVENLSQKDQDKTEQLESLKEENHHLQETITQQVKPSLSITLPLSHHLPNNTLPSQQEKHNSLRKEFEEQKHSFQVLQARKKEADEKNQVSTWHNPSLFSSIEHDSNLCLVLSSINPSTKGIRNCAWPISSSQAGCRHIQMASCAHSQYKCPLCDDVFPGDIEVIQFEAHVQSHLMECPFCHKTFEKANKQVFDDHTFCHRPQ</sequence>
<dbReference type="GO" id="GO:0016605">
    <property type="term" value="C:PML body"/>
    <property type="evidence" value="ECO:0007669"/>
    <property type="project" value="TreeGrafter"/>
</dbReference>
<dbReference type="GO" id="GO:0008270">
    <property type="term" value="F:zinc ion binding"/>
    <property type="evidence" value="ECO:0007669"/>
    <property type="project" value="UniProtKB-KW"/>
</dbReference>
<comment type="subcellular location">
    <subcellularLocation>
        <location evidence="1">Cytoplasm</location>
        <location evidence="1">Cytoskeleton</location>
    </subcellularLocation>
    <subcellularLocation>
        <location evidence="2">Cytoplasm</location>
        <location evidence="2">Perinuclear region</location>
    </subcellularLocation>
    <subcellularLocation>
        <location evidence="12">Cytoplasmic vesicle</location>
        <location evidence="12">Autophagosome membrane</location>
        <topology evidence="12">Peripheral membrane protein</topology>
    </subcellularLocation>
</comment>
<dbReference type="EMBL" id="VYZX01006127">
    <property type="protein sequence ID" value="NXS53500.1"/>
    <property type="molecule type" value="Genomic_DNA"/>
</dbReference>
<evidence type="ECO:0000256" key="7">
    <source>
        <dbReference type="ARBA" id="ARBA00023006"/>
    </source>
</evidence>
<dbReference type="Gene3D" id="2.60.40.2840">
    <property type="match status" value="1"/>
</dbReference>
<dbReference type="OrthoDB" id="10015001at2759"/>
<keyword evidence="9" id="KW-0472">Membrane</keyword>
<evidence type="ECO:0000256" key="3">
    <source>
        <dbReference type="ARBA" id="ARBA00022490"/>
    </source>
</evidence>
<keyword evidence="5 16" id="KW-0863">Zinc-finger</keyword>
<dbReference type="CDD" id="cd21968">
    <property type="entry name" value="Zn-C2H2_CALCOCO2"/>
    <property type="match status" value="1"/>
</dbReference>
<evidence type="ECO:0000256" key="9">
    <source>
        <dbReference type="ARBA" id="ARBA00023136"/>
    </source>
</evidence>
<keyword evidence="11" id="KW-0968">Cytoplasmic vesicle</keyword>
<dbReference type="InterPro" id="IPR041641">
    <property type="entry name" value="CALCOCO1/2_Zn_UBZ1"/>
</dbReference>
<keyword evidence="8 17" id="KW-0175">Coiled coil</keyword>
<dbReference type="GO" id="GO:0048471">
    <property type="term" value="C:perinuclear region of cytoplasm"/>
    <property type="evidence" value="ECO:0007669"/>
    <property type="project" value="UniProtKB-SubCell"/>
</dbReference>
<feature type="region of interest" description="Disordered" evidence="18">
    <location>
        <begin position="302"/>
        <end position="327"/>
    </location>
</feature>
<evidence type="ECO:0000256" key="11">
    <source>
        <dbReference type="ARBA" id="ARBA00023329"/>
    </source>
</evidence>
<evidence type="ECO:0000256" key="2">
    <source>
        <dbReference type="ARBA" id="ARBA00004556"/>
    </source>
</evidence>
<evidence type="ECO:0000256" key="1">
    <source>
        <dbReference type="ARBA" id="ARBA00004245"/>
    </source>
</evidence>
<evidence type="ECO:0000256" key="10">
    <source>
        <dbReference type="ARBA" id="ARBA00023212"/>
    </source>
</evidence>
<feature type="compositionally biased region" description="Basic and acidic residues" evidence="18">
    <location>
        <begin position="316"/>
        <end position="327"/>
    </location>
</feature>
<evidence type="ECO:0000256" key="4">
    <source>
        <dbReference type="ARBA" id="ARBA00022723"/>
    </source>
</evidence>
<keyword evidence="7" id="KW-0072">Autophagy</keyword>
<dbReference type="Pfam" id="PF17751">
    <property type="entry name" value="SKICH"/>
    <property type="match status" value="1"/>
</dbReference>
<feature type="non-terminal residue" evidence="20">
    <location>
        <position position="462"/>
    </location>
</feature>
<evidence type="ECO:0000256" key="15">
    <source>
        <dbReference type="ARBA" id="ARBA00041519"/>
    </source>
</evidence>
<feature type="non-terminal residue" evidence="20">
    <location>
        <position position="1"/>
    </location>
</feature>
<feature type="domain" description="UBZ1-type" evidence="19">
    <location>
        <begin position="407"/>
        <end position="433"/>
    </location>
</feature>
<dbReference type="AlphaFoldDB" id="A0A7L2V5G5"/>
<comment type="caution">
    <text evidence="20">The sequence shown here is derived from an EMBL/GenBank/DDBJ whole genome shotgun (WGS) entry which is preliminary data.</text>
</comment>
<evidence type="ECO:0000256" key="5">
    <source>
        <dbReference type="ARBA" id="ARBA00022771"/>
    </source>
</evidence>
<evidence type="ECO:0000256" key="14">
    <source>
        <dbReference type="ARBA" id="ARBA00040931"/>
    </source>
</evidence>
<dbReference type="PANTHER" id="PTHR31915">
    <property type="entry name" value="SKICH DOMAIN-CONTAINING PROTEIN"/>
    <property type="match status" value="1"/>
</dbReference>
<evidence type="ECO:0000256" key="17">
    <source>
        <dbReference type="SAM" id="Coils"/>
    </source>
</evidence>
<dbReference type="GO" id="GO:0031410">
    <property type="term" value="C:cytoplasmic vesicle"/>
    <property type="evidence" value="ECO:0007669"/>
    <property type="project" value="UniProtKB-KW"/>
</dbReference>
<evidence type="ECO:0000256" key="18">
    <source>
        <dbReference type="SAM" id="MobiDB-lite"/>
    </source>
</evidence>
<reference evidence="20 21" key="1">
    <citation type="submission" date="2019-09" db="EMBL/GenBank/DDBJ databases">
        <title>Bird 10,000 Genomes (B10K) Project - Family phase.</title>
        <authorList>
            <person name="Zhang G."/>
        </authorList>
    </citation>
    <scope>NUCLEOTIDE SEQUENCE [LARGE SCALE GENOMIC DNA]</scope>
    <source>
        <strain evidence="20">B10K-DU-012-52</strain>
    </source>
</reference>
<dbReference type="GO" id="GO:1901098">
    <property type="term" value="P:positive regulation of autophagosome maturation"/>
    <property type="evidence" value="ECO:0007669"/>
    <property type="project" value="TreeGrafter"/>
</dbReference>
<dbReference type="InterPro" id="IPR051002">
    <property type="entry name" value="UBA_autophagy_assoc_protein"/>
</dbReference>